<protein>
    <recommendedName>
        <fullName evidence="2">protein-glutamate methylesterase</fullName>
        <ecNumber evidence="2">3.1.1.61</ecNumber>
    </recommendedName>
</protein>
<dbReference type="AlphaFoldDB" id="A0A098TJS2"/>
<comment type="catalytic activity">
    <reaction evidence="3">
        <text>[protein]-L-glutamate 5-O-methyl ester + H2O = L-glutamyl-[protein] + methanol + H(+)</text>
        <dbReference type="Rhea" id="RHEA:23236"/>
        <dbReference type="Rhea" id="RHEA-COMP:10208"/>
        <dbReference type="Rhea" id="RHEA-COMP:10311"/>
        <dbReference type="ChEBI" id="CHEBI:15377"/>
        <dbReference type="ChEBI" id="CHEBI:15378"/>
        <dbReference type="ChEBI" id="CHEBI:17790"/>
        <dbReference type="ChEBI" id="CHEBI:29973"/>
        <dbReference type="ChEBI" id="CHEBI:82795"/>
        <dbReference type="EC" id="3.1.1.61"/>
    </reaction>
</comment>
<dbReference type="SUPFAM" id="SSF52738">
    <property type="entry name" value="Methylesterase CheB, C-terminal domain"/>
    <property type="match status" value="1"/>
</dbReference>
<dbReference type="InterPro" id="IPR035909">
    <property type="entry name" value="CheB_C"/>
</dbReference>
<dbReference type="PANTHER" id="PTHR42872">
    <property type="entry name" value="PROTEIN-GLUTAMATE METHYLESTERASE/PROTEIN-GLUTAMINE GLUTAMINASE"/>
    <property type="match status" value="1"/>
</dbReference>
<dbReference type="STRING" id="1497020.DO97_12465"/>
<keyword evidence="1" id="KW-0378">Hydrolase</keyword>
<feature type="domain" description="CheB-type methylesterase" evidence="5">
    <location>
        <begin position="1"/>
        <end position="135"/>
    </location>
</feature>
<dbReference type="PANTHER" id="PTHR42872:SF6">
    <property type="entry name" value="PROTEIN-GLUTAMATE METHYLESTERASE_PROTEIN-GLUTAMINE GLUTAMINASE"/>
    <property type="match status" value="1"/>
</dbReference>
<dbReference type="Pfam" id="PF01339">
    <property type="entry name" value="CheB_methylest"/>
    <property type="match status" value="1"/>
</dbReference>
<dbReference type="GO" id="GO:0005737">
    <property type="term" value="C:cytoplasm"/>
    <property type="evidence" value="ECO:0007669"/>
    <property type="project" value="InterPro"/>
</dbReference>
<sequence>MQHLPPDTGMALVLIQHLDPKHHSLLREILATKTQMQVQEAQDTAVIEPNCIYVIPPNRVMSIRYGCLHLVPRDLKQKQHRPIDTFLFSLAADRGSQAIAVILSGADADGALGLQAVKEAGGNYLCGGCCLFQVH</sequence>
<evidence type="ECO:0000313" key="6">
    <source>
        <dbReference type="EMBL" id="KGF72072.1"/>
    </source>
</evidence>
<evidence type="ECO:0000256" key="2">
    <source>
        <dbReference type="ARBA" id="ARBA00039140"/>
    </source>
</evidence>
<reference evidence="6 7" key="1">
    <citation type="journal article" date="2014" name="Mol. Ecol.">
        <title>Evolution of Synechococcus.</title>
        <authorList>
            <person name="Dvorak P."/>
            <person name="Casamatta D."/>
            <person name="Hasler P."/>
            <person name="Poulickova A."/>
            <person name="Ondrej V."/>
            <person name="Sanges R."/>
        </authorList>
    </citation>
    <scope>NUCLEOTIDE SEQUENCE [LARGE SCALE GENOMIC DNA]</scope>
    <source>
        <strain evidence="6 7">CAUP A 1101</strain>
    </source>
</reference>
<dbReference type="GO" id="GO:0008984">
    <property type="term" value="F:protein-glutamate methylesterase activity"/>
    <property type="evidence" value="ECO:0007669"/>
    <property type="project" value="UniProtKB-EC"/>
</dbReference>
<gene>
    <name evidence="6" type="ORF">DO97_12465</name>
</gene>
<dbReference type="Proteomes" id="UP000030170">
    <property type="component" value="Unassembled WGS sequence"/>
</dbReference>
<comment type="caution">
    <text evidence="6">The sequence shown here is derived from an EMBL/GenBank/DDBJ whole genome shotgun (WGS) entry which is preliminary data.</text>
</comment>
<dbReference type="EC" id="3.1.1.61" evidence="2"/>
<name>A0A098TJS2_9CYAN</name>
<evidence type="ECO:0000256" key="3">
    <source>
        <dbReference type="ARBA" id="ARBA00048267"/>
    </source>
</evidence>
<comment type="caution">
    <text evidence="4">Lacks conserved residue(s) required for the propagation of feature annotation.</text>
</comment>
<dbReference type="CDD" id="cd16434">
    <property type="entry name" value="CheB-CheR_fusion"/>
    <property type="match status" value="1"/>
</dbReference>
<keyword evidence="7" id="KW-1185">Reference proteome</keyword>
<organism evidence="6 7">
    <name type="scientific">Neosynechococcus sphagnicola sy1</name>
    <dbReference type="NCBI Taxonomy" id="1497020"/>
    <lineage>
        <taxon>Bacteria</taxon>
        <taxon>Bacillati</taxon>
        <taxon>Cyanobacteriota</taxon>
        <taxon>Cyanophyceae</taxon>
        <taxon>Neosynechococcales</taxon>
        <taxon>Neosynechococcaceae</taxon>
        <taxon>Neosynechococcus</taxon>
    </lineage>
</organism>
<evidence type="ECO:0000259" key="5">
    <source>
        <dbReference type="PROSITE" id="PS50122"/>
    </source>
</evidence>
<evidence type="ECO:0000256" key="1">
    <source>
        <dbReference type="ARBA" id="ARBA00022801"/>
    </source>
</evidence>
<dbReference type="PROSITE" id="PS50122">
    <property type="entry name" value="CHEB"/>
    <property type="match status" value="1"/>
</dbReference>
<dbReference type="InterPro" id="IPR000673">
    <property type="entry name" value="Sig_transdc_resp-reg_Me-estase"/>
</dbReference>
<dbReference type="GO" id="GO:0006935">
    <property type="term" value="P:chemotaxis"/>
    <property type="evidence" value="ECO:0007669"/>
    <property type="project" value="InterPro"/>
</dbReference>
<dbReference type="RefSeq" id="WP_052128795.1">
    <property type="nucleotide sequence ID" value="NZ_JJML01000039.1"/>
</dbReference>
<evidence type="ECO:0000256" key="4">
    <source>
        <dbReference type="PROSITE-ProRule" id="PRU00050"/>
    </source>
</evidence>
<dbReference type="EMBL" id="JJML01000039">
    <property type="protein sequence ID" value="KGF72072.1"/>
    <property type="molecule type" value="Genomic_DNA"/>
</dbReference>
<dbReference type="Gene3D" id="3.40.50.180">
    <property type="entry name" value="Methylesterase CheB, C-terminal domain"/>
    <property type="match status" value="1"/>
</dbReference>
<accession>A0A098TJS2</accession>
<evidence type="ECO:0000313" key="7">
    <source>
        <dbReference type="Proteomes" id="UP000030170"/>
    </source>
</evidence>
<proteinExistence type="predicted"/>
<dbReference type="GO" id="GO:0000156">
    <property type="term" value="F:phosphorelay response regulator activity"/>
    <property type="evidence" value="ECO:0007669"/>
    <property type="project" value="InterPro"/>
</dbReference>